<dbReference type="InterPro" id="IPR058856">
    <property type="entry name" value="ASCC3_N"/>
</dbReference>
<dbReference type="EnsemblMetazoa" id="Aqu2.1.33366_001">
    <property type="protein sequence ID" value="Aqu2.1.33366_001"/>
    <property type="gene ID" value="Aqu2.1.33366"/>
</dbReference>
<dbReference type="PANTHER" id="PTHR47961">
    <property type="entry name" value="DNA POLYMERASE THETA, PUTATIVE (AFU_ORTHOLOGUE AFUA_1G05260)-RELATED"/>
    <property type="match status" value="1"/>
</dbReference>
<keyword evidence="2" id="KW-0378">Hydrolase</keyword>
<accession>A0A1X7V090</accession>
<evidence type="ECO:0000313" key="9">
    <source>
        <dbReference type="EnsemblMetazoa" id="Aqu2.1.33366_001"/>
    </source>
</evidence>
<organism evidence="9">
    <name type="scientific">Amphimedon queenslandica</name>
    <name type="common">Sponge</name>
    <dbReference type="NCBI Taxonomy" id="400682"/>
    <lineage>
        <taxon>Eukaryota</taxon>
        <taxon>Metazoa</taxon>
        <taxon>Porifera</taxon>
        <taxon>Demospongiae</taxon>
        <taxon>Heteroscleromorpha</taxon>
        <taxon>Haplosclerida</taxon>
        <taxon>Niphatidae</taxon>
        <taxon>Amphimedon</taxon>
    </lineage>
</organism>
<feature type="compositionally biased region" description="Basic residues" evidence="5">
    <location>
        <begin position="239"/>
        <end position="251"/>
    </location>
</feature>
<feature type="compositionally biased region" description="Basic and acidic residues" evidence="5">
    <location>
        <begin position="430"/>
        <end position="445"/>
    </location>
</feature>
<dbReference type="PANTHER" id="PTHR47961:SF6">
    <property type="entry name" value="DNA-DIRECTED DNA POLYMERASE"/>
    <property type="match status" value="1"/>
</dbReference>
<dbReference type="STRING" id="400682.A0A1X7V090"/>
<dbReference type="OrthoDB" id="5575at2759"/>
<dbReference type="InterPro" id="IPR027417">
    <property type="entry name" value="P-loop_NTPase"/>
</dbReference>
<dbReference type="Pfam" id="PF26582">
    <property type="entry name" value="ASCC3_N"/>
    <property type="match status" value="1"/>
</dbReference>
<dbReference type="AlphaFoldDB" id="A0A1X7V090"/>
<feature type="region of interest" description="Disordered" evidence="5">
    <location>
        <begin position="389"/>
        <end position="461"/>
    </location>
</feature>
<dbReference type="InParanoid" id="A0A1X7V090"/>
<evidence type="ECO:0000256" key="5">
    <source>
        <dbReference type="SAM" id="MobiDB-lite"/>
    </source>
</evidence>
<name>A0A1X7V090_AMPQE</name>
<dbReference type="Gene3D" id="3.40.50.300">
    <property type="entry name" value="P-loop containing nucleotide triphosphate hydrolases"/>
    <property type="match status" value="1"/>
</dbReference>
<feature type="region of interest" description="Disordered" evidence="5">
    <location>
        <begin position="239"/>
        <end position="261"/>
    </location>
</feature>
<dbReference type="InterPro" id="IPR011545">
    <property type="entry name" value="DEAD/DEAH_box_helicase_dom"/>
</dbReference>
<feature type="domain" description="DEAD/DEAH-box helicase" evidence="6">
    <location>
        <begin position="538"/>
        <end position="579"/>
    </location>
</feature>
<dbReference type="GO" id="GO:0003676">
    <property type="term" value="F:nucleic acid binding"/>
    <property type="evidence" value="ECO:0007669"/>
    <property type="project" value="InterPro"/>
</dbReference>
<dbReference type="InterPro" id="IPR050474">
    <property type="entry name" value="Hel308_SKI2-like"/>
</dbReference>
<reference evidence="9" key="1">
    <citation type="submission" date="2017-05" db="UniProtKB">
        <authorList>
            <consortium name="EnsemblMetazoa"/>
        </authorList>
    </citation>
    <scope>IDENTIFICATION</scope>
</reference>
<dbReference type="Pfam" id="PF18149">
    <property type="entry name" value="Helicase_PWI"/>
    <property type="match status" value="1"/>
</dbReference>
<evidence type="ECO:0000256" key="3">
    <source>
        <dbReference type="ARBA" id="ARBA00022806"/>
    </source>
</evidence>
<keyword evidence="3" id="KW-0347">Helicase</keyword>
<proteinExistence type="predicted"/>
<dbReference type="InterPro" id="IPR041094">
    <property type="entry name" value="Brr2_helicase_PWI"/>
</dbReference>
<evidence type="ECO:0000259" key="6">
    <source>
        <dbReference type="Pfam" id="PF00270"/>
    </source>
</evidence>
<dbReference type="GO" id="GO:0004386">
    <property type="term" value="F:helicase activity"/>
    <property type="evidence" value="ECO:0007669"/>
    <property type="project" value="UniProtKB-KW"/>
</dbReference>
<protein>
    <recommendedName>
        <fullName evidence="10">DEAD/DEAH box helicase domain-containing protein</fullName>
    </recommendedName>
</protein>
<dbReference type="Pfam" id="PF00270">
    <property type="entry name" value="DEAD"/>
    <property type="match status" value="1"/>
</dbReference>
<evidence type="ECO:0008006" key="10">
    <source>
        <dbReference type="Google" id="ProtNLM"/>
    </source>
</evidence>
<feature type="domain" description="Brr2 N-terminal helicase PWI" evidence="7">
    <location>
        <begin position="269"/>
        <end position="332"/>
    </location>
</feature>
<feature type="domain" description="ASCC3-like N-terminal" evidence="8">
    <location>
        <begin position="66"/>
        <end position="159"/>
    </location>
</feature>
<dbReference type="GO" id="GO:0005524">
    <property type="term" value="F:ATP binding"/>
    <property type="evidence" value="ECO:0007669"/>
    <property type="project" value="UniProtKB-KW"/>
</dbReference>
<evidence type="ECO:0000256" key="1">
    <source>
        <dbReference type="ARBA" id="ARBA00022741"/>
    </source>
</evidence>
<evidence type="ECO:0000259" key="7">
    <source>
        <dbReference type="Pfam" id="PF18149"/>
    </source>
</evidence>
<evidence type="ECO:0000259" key="8">
    <source>
        <dbReference type="Pfam" id="PF26582"/>
    </source>
</evidence>
<dbReference type="GO" id="GO:0016787">
    <property type="term" value="F:hydrolase activity"/>
    <property type="evidence" value="ECO:0007669"/>
    <property type="project" value="UniProtKB-KW"/>
</dbReference>
<evidence type="ECO:0000256" key="4">
    <source>
        <dbReference type="ARBA" id="ARBA00022840"/>
    </source>
</evidence>
<feature type="compositionally biased region" description="Basic and acidic residues" evidence="5">
    <location>
        <begin position="389"/>
        <end position="420"/>
    </location>
</feature>
<sequence>MESYTGNTRTGELPRLTGSLRVFSNVFSDQESYLPSDTAALLERKREKRKEAGLSHSKTWPQVSSSILKSINRQDTNKVEGLLKDFTRSVADLIGEEDESVLQSASVHLFSLFSFSDPPGTWCKEHGEDIRKTFGPYPASIAMRSCGIVGEIHSFTPNQESSHDGSVITSSGDSKGKSDVAQKVKEFGSNITSFQFNSNLLGVAETPVATETLGPISDDDDDAVMSKVTDDILAELSKSKKSQNGKQKKINKTSAPPPPLATAKFGTEWLQERCKRCGSELPWEQLYQQLFELLLSETDETSLQVSLVELVGFSSLEFVQELLVNREKIVDTLLHSQNGANALPKGTPSSQGKTIYLLIRVLLEFIGGGAKGPSRPTIGCQVSIKSQEEKALEKKARKEGRKEERQRAKREKDEELDHLSRLKQQGYDPELLKKERERALEDAKRQPLFKPHPSQREGDRSYPNVYDSMATVKITPSFLAGKPVGLPAGSDKKDHEFYEEVVVPHSAVPPPFITEKILIKELDDIPQMAFKGTKSLNTIQSAVFDTAYYTNENLLISAPTGAGKTNIAMLTILREINNNIDAGVIRKDKFKARF</sequence>
<keyword evidence="1" id="KW-0547">Nucleotide-binding</keyword>
<dbReference type="SUPFAM" id="SSF52540">
    <property type="entry name" value="P-loop containing nucleoside triphosphate hydrolases"/>
    <property type="match status" value="1"/>
</dbReference>
<keyword evidence="4" id="KW-0067">ATP-binding</keyword>
<feature type="region of interest" description="Disordered" evidence="5">
    <location>
        <begin position="156"/>
        <end position="179"/>
    </location>
</feature>
<evidence type="ECO:0000256" key="2">
    <source>
        <dbReference type="ARBA" id="ARBA00022801"/>
    </source>
</evidence>